<evidence type="ECO:0000313" key="2">
    <source>
        <dbReference type="Proteomes" id="UP000683925"/>
    </source>
</evidence>
<proteinExistence type="predicted"/>
<dbReference type="OrthoDB" id="317013at2759"/>
<dbReference type="AlphaFoldDB" id="A0A8S1VMX0"/>
<protein>
    <submittedName>
        <fullName evidence="1">Uncharacterized protein</fullName>
    </submittedName>
</protein>
<dbReference type="OMA" id="ASNCLIP"/>
<gene>
    <name evidence="1" type="ORF">POCTA_138.1.T0700239</name>
</gene>
<name>A0A8S1VMX0_PAROT</name>
<sequence>MLLLKSLKNVVKPQPLPQIPEHPAETVLPREPEHPAPCEQPGHPKEYPIALLIGEARVDKSFDLKKDLEYREKQIQEFQSIFDSKPNRVATLLFVVKFERTDLMKRSILNIYPYFKKFQSQISLVVTHLDLSDDQEQDKIDLLRALRIFKAKSILFVGKETSKEELIAQIRASNCLIPIEEGYQFDLSDTIFQKSIESDGYEWMNIVQQMTVRF</sequence>
<dbReference type="EMBL" id="CAJJDP010000069">
    <property type="protein sequence ID" value="CAD8178237.1"/>
    <property type="molecule type" value="Genomic_DNA"/>
</dbReference>
<reference evidence="1" key="1">
    <citation type="submission" date="2021-01" db="EMBL/GenBank/DDBJ databases">
        <authorList>
            <consortium name="Genoscope - CEA"/>
            <person name="William W."/>
        </authorList>
    </citation>
    <scope>NUCLEOTIDE SEQUENCE</scope>
</reference>
<keyword evidence="2" id="KW-1185">Reference proteome</keyword>
<evidence type="ECO:0000313" key="1">
    <source>
        <dbReference type="EMBL" id="CAD8178237.1"/>
    </source>
</evidence>
<comment type="caution">
    <text evidence="1">The sequence shown here is derived from an EMBL/GenBank/DDBJ whole genome shotgun (WGS) entry which is preliminary data.</text>
</comment>
<organism evidence="1 2">
    <name type="scientific">Paramecium octaurelia</name>
    <dbReference type="NCBI Taxonomy" id="43137"/>
    <lineage>
        <taxon>Eukaryota</taxon>
        <taxon>Sar</taxon>
        <taxon>Alveolata</taxon>
        <taxon>Ciliophora</taxon>
        <taxon>Intramacronucleata</taxon>
        <taxon>Oligohymenophorea</taxon>
        <taxon>Peniculida</taxon>
        <taxon>Parameciidae</taxon>
        <taxon>Paramecium</taxon>
    </lineage>
</organism>
<accession>A0A8S1VMX0</accession>
<dbReference type="Proteomes" id="UP000683925">
    <property type="component" value="Unassembled WGS sequence"/>
</dbReference>